<gene>
    <name evidence="1" type="ORF">AUQ44_07360</name>
</gene>
<sequence>MHSAPLEALIQLYHPKTASQETAQHTLPEPDELIDALRQAERAHPIGFALFELRYLGYSAASYQRLLTLCRDYLAKGENMKQARQYAEQELIKFCQEMREDRS</sequence>
<dbReference type="EMBL" id="LOMK01000001">
    <property type="protein sequence ID" value="KYN25401.1"/>
    <property type="molecule type" value="Genomic_DNA"/>
</dbReference>
<name>A0A151JHY8_9VIBR</name>
<dbReference type="Proteomes" id="UP000075349">
    <property type="component" value="Unassembled WGS sequence"/>
</dbReference>
<comment type="caution">
    <text evidence="1">The sequence shown here is derived from an EMBL/GenBank/DDBJ whole genome shotgun (WGS) entry which is preliminary data.</text>
</comment>
<organism evidence="1 2">
    <name type="scientific">Vibrio cidicii</name>
    <dbReference type="NCBI Taxonomy" id="1763883"/>
    <lineage>
        <taxon>Bacteria</taxon>
        <taxon>Pseudomonadati</taxon>
        <taxon>Pseudomonadota</taxon>
        <taxon>Gammaproteobacteria</taxon>
        <taxon>Vibrionales</taxon>
        <taxon>Vibrionaceae</taxon>
        <taxon>Vibrio</taxon>
    </lineage>
</organism>
<protein>
    <submittedName>
        <fullName evidence="1">Uncharacterized protein</fullName>
    </submittedName>
</protein>
<accession>A0A151JHY8</accession>
<evidence type="ECO:0000313" key="1">
    <source>
        <dbReference type="EMBL" id="KYN25401.1"/>
    </source>
</evidence>
<reference evidence="2" key="1">
    <citation type="submission" date="2015-12" db="EMBL/GenBank/DDBJ databases">
        <authorList>
            <person name="Tarr C.L."/>
            <person name="Gladney L.M."/>
        </authorList>
    </citation>
    <scope>NUCLEOTIDE SEQUENCE [LARGE SCALE GENOMIC DNA]</scope>
    <source>
        <strain evidence="2">2756-81</strain>
    </source>
</reference>
<proteinExistence type="predicted"/>
<evidence type="ECO:0000313" key="2">
    <source>
        <dbReference type="Proteomes" id="UP000075349"/>
    </source>
</evidence>
<dbReference type="AlphaFoldDB" id="A0A151JHY8"/>